<dbReference type="PANTHER" id="PTHR21366">
    <property type="entry name" value="GLYOXALASE FAMILY PROTEIN"/>
    <property type="match status" value="1"/>
</dbReference>
<dbReference type="InterPro" id="IPR018146">
    <property type="entry name" value="Glyoxalase_1_CS"/>
</dbReference>
<feature type="domain" description="VOC" evidence="2">
    <location>
        <begin position="2"/>
        <end position="122"/>
    </location>
</feature>
<dbReference type="GeneID" id="84215045"/>
<dbReference type="PROSITE" id="PS00934">
    <property type="entry name" value="GLYOXALASE_I_1"/>
    <property type="match status" value="1"/>
</dbReference>
<dbReference type="InterPro" id="IPR050383">
    <property type="entry name" value="GlyoxalaseI/FosfomycinResist"/>
</dbReference>
<name>A0AAF0T0S7_9EURY</name>
<dbReference type="Pfam" id="PF00903">
    <property type="entry name" value="Glyoxalase"/>
    <property type="match status" value="1"/>
</dbReference>
<evidence type="ECO:0000313" key="3">
    <source>
        <dbReference type="EMBL" id="WMT06467.1"/>
    </source>
</evidence>
<dbReference type="InterPro" id="IPR029068">
    <property type="entry name" value="Glyas_Bleomycin-R_OHBP_Dase"/>
</dbReference>
<dbReference type="SUPFAM" id="SSF54593">
    <property type="entry name" value="Glyoxalase/Bleomycin resistance protein/Dihydroxybiphenyl dioxygenase"/>
    <property type="match status" value="1"/>
</dbReference>
<dbReference type="GeneID" id="39862713"/>
<dbReference type="EMBL" id="CP101873">
    <property type="protein sequence ID" value="WMT06467.1"/>
    <property type="molecule type" value="Genomic_DNA"/>
</dbReference>
<proteinExistence type="predicted"/>
<organism evidence="3 4">
    <name type="scientific">Natrinema thermotolerans</name>
    <dbReference type="NCBI Taxonomy" id="121872"/>
    <lineage>
        <taxon>Archaea</taxon>
        <taxon>Methanobacteriati</taxon>
        <taxon>Methanobacteriota</taxon>
        <taxon>Stenosarchaea group</taxon>
        <taxon>Halobacteria</taxon>
        <taxon>Halobacteriales</taxon>
        <taxon>Natrialbaceae</taxon>
        <taxon>Natrinema</taxon>
    </lineage>
</organism>
<gene>
    <name evidence="3" type="ORF">NP511_13850</name>
</gene>
<evidence type="ECO:0000256" key="1">
    <source>
        <dbReference type="ARBA" id="ARBA00022723"/>
    </source>
</evidence>
<dbReference type="RefSeq" id="WP_049965972.1">
    <property type="nucleotide sequence ID" value="NZ_CP101873.1"/>
</dbReference>
<dbReference type="AlphaFoldDB" id="A0AAF0T0S7"/>
<dbReference type="GO" id="GO:0046872">
    <property type="term" value="F:metal ion binding"/>
    <property type="evidence" value="ECO:0007669"/>
    <property type="project" value="UniProtKB-KW"/>
</dbReference>
<dbReference type="PROSITE" id="PS51819">
    <property type="entry name" value="VOC"/>
    <property type="match status" value="1"/>
</dbReference>
<sequence>MDVIHTALWVSDLDRTRAFYVDALGLEENWSFVTDDEVENVYIGGENAEFQFKYDPEGGPEIDSGTMAHVAVGVDSVDEVFDRLVERVDPPVHEEPMTMDDIGVRVAFLEDPDGYVVELVEELDS</sequence>
<dbReference type="Gene3D" id="3.10.180.10">
    <property type="entry name" value="2,3-Dihydroxybiphenyl 1,2-Dioxygenase, domain 1"/>
    <property type="match status" value="1"/>
</dbReference>
<dbReference type="Proteomes" id="UP001224926">
    <property type="component" value="Chromosome"/>
</dbReference>
<reference evidence="3 4" key="1">
    <citation type="submission" date="2022-07" db="EMBL/GenBank/DDBJ databases">
        <title>Two temperate virus in Haloterrigena jeotgali A29.</title>
        <authorList>
            <person name="Deng X."/>
        </authorList>
    </citation>
    <scope>NUCLEOTIDE SEQUENCE [LARGE SCALE GENOMIC DNA]</scope>
    <source>
        <strain evidence="3 4">A29</strain>
    </source>
</reference>
<keyword evidence="4" id="KW-1185">Reference proteome</keyword>
<dbReference type="InterPro" id="IPR004360">
    <property type="entry name" value="Glyas_Fos-R_dOase_dom"/>
</dbReference>
<dbReference type="GO" id="GO:0004462">
    <property type="term" value="F:lactoylglutathione lyase activity"/>
    <property type="evidence" value="ECO:0007669"/>
    <property type="project" value="InterPro"/>
</dbReference>
<evidence type="ECO:0000313" key="4">
    <source>
        <dbReference type="Proteomes" id="UP001224926"/>
    </source>
</evidence>
<evidence type="ECO:0000259" key="2">
    <source>
        <dbReference type="PROSITE" id="PS51819"/>
    </source>
</evidence>
<protein>
    <submittedName>
        <fullName evidence="3">VOC family protein</fullName>
    </submittedName>
</protein>
<keyword evidence="1" id="KW-0479">Metal-binding</keyword>
<dbReference type="CDD" id="cd06587">
    <property type="entry name" value="VOC"/>
    <property type="match status" value="1"/>
</dbReference>
<accession>A0AAF0T0S7</accession>
<dbReference type="InterPro" id="IPR037523">
    <property type="entry name" value="VOC_core"/>
</dbReference>